<evidence type="ECO:0000313" key="1">
    <source>
        <dbReference type="EMBL" id="EXF95808.1"/>
    </source>
</evidence>
<proteinExistence type="predicted"/>
<accession>A0A010SYM9</accession>
<dbReference type="eggNOG" id="COG3500">
    <property type="taxonomic scope" value="Bacteria"/>
</dbReference>
<comment type="caution">
    <text evidence="1">The sequence shown here is derived from an EMBL/GenBank/DDBJ whole genome shotgun (WGS) entry which is preliminary data.</text>
</comment>
<gene>
    <name evidence="1" type="ORF">HK44_020710</name>
</gene>
<dbReference type="AlphaFoldDB" id="A0A010SYM9"/>
<dbReference type="PATRIC" id="fig|1042209.11.peg.667"/>
<sequence length="369" mass="41069">MDLNTDATAQDVRQIVGRLLLNGVEVPFYSCDVDSNAFYSADTFSVVFVLSDMQPPYNTVKWWGDQTAIEVSISIGVIGQGITDWRTLIVGGVDRLKIRLAKREVSVEGRDYTSRFIDTKTNEKFSGQTTSEVATLLAKRRGLTPVVTATKTKVGDITKWDHAHVTDERTEWDLLAYLAGLDGFQVYVTGDELHYEPALDPATTDQYLIRWVEPGLLAYPQSNTSDDLEFERDLTIAKGVTVQVISYKDGKTYTATFPNNSAKGIAPGQSTSKRQVYEIKRNGLDLNQAQQLAQKIHKQITDHEMRLSCSMPGDNSLMPNTIVRQEGTGSGFDQLYYVDAVRRSLSFESGYTMSLTAKNHNPNSLQVAP</sequence>
<dbReference type="Proteomes" id="UP000022611">
    <property type="component" value="Unassembled WGS sequence"/>
</dbReference>
<dbReference type="SUPFAM" id="SSF69279">
    <property type="entry name" value="Phage tail proteins"/>
    <property type="match status" value="1"/>
</dbReference>
<evidence type="ECO:0000313" key="2">
    <source>
        <dbReference type="Proteomes" id="UP000022611"/>
    </source>
</evidence>
<reference evidence="1 2" key="1">
    <citation type="journal article" date="2011" name="J. Bacteriol.">
        <title>Draft genome sequence of the polycyclic aromatic hydrocarbon-degrading, genetically engineered bioluminescent bioreporter Pseudomonas fluorescens HK44.</title>
        <authorList>
            <person name="Chauhan A."/>
            <person name="Layton A.C."/>
            <person name="Williams D.E."/>
            <person name="Smartt A.E."/>
            <person name="Ripp S."/>
            <person name="Karpinets T.V."/>
            <person name="Brown S.D."/>
            <person name="Sayler G.S."/>
        </authorList>
    </citation>
    <scope>NUCLEOTIDE SEQUENCE [LARGE SCALE GENOMIC DNA]</scope>
    <source>
        <strain evidence="1 2">HK44</strain>
    </source>
</reference>
<name>A0A010SYM9_PSEFL</name>
<dbReference type="HOGENOM" id="CLU_743304_0_0_6"/>
<dbReference type="OrthoDB" id="8586932at2"/>
<dbReference type="EMBL" id="AFOY02000004">
    <property type="protein sequence ID" value="EXF95808.1"/>
    <property type="molecule type" value="Genomic_DNA"/>
</dbReference>
<protein>
    <submittedName>
        <fullName evidence="1">Type IV secretion protein Rhs</fullName>
    </submittedName>
</protein>
<organism evidence="1 2">
    <name type="scientific">Pseudomonas fluorescens HK44</name>
    <dbReference type="NCBI Taxonomy" id="1042209"/>
    <lineage>
        <taxon>Bacteria</taxon>
        <taxon>Pseudomonadati</taxon>
        <taxon>Pseudomonadota</taxon>
        <taxon>Gammaproteobacteria</taxon>
        <taxon>Pseudomonadales</taxon>
        <taxon>Pseudomonadaceae</taxon>
        <taxon>Pseudomonas</taxon>
    </lineage>
</organism>